<protein>
    <submittedName>
        <fullName evidence="1">Uncharacterized protein</fullName>
    </submittedName>
</protein>
<gene>
    <name evidence="1" type="ORF">DFH07DRAFT_967958</name>
</gene>
<dbReference type="Gene3D" id="3.40.50.300">
    <property type="entry name" value="P-loop containing nucleotide triphosphate hydrolases"/>
    <property type="match status" value="1"/>
</dbReference>
<evidence type="ECO:0000313" key="1">
    <source>
        <dbReference type="EMBL" id="KAJ7733561.1"/>
    </source>
</evidence>
<dbReference type="PANTHER" id="PTHR12083">
    <property type="entry name" value="BIFUNCTIONAL POLYNUCLEOTIDE PHOSPHATASE/KINASE"/>
    <property type="match status" value="1"/>
</dbReference>
<dbReference type="PANTHER" id="PTHR12083:SF9">
    <property type="entry name" value="BIFUNCTIONAL POLYNUCLEOTIDE PHOSPHATASE_KINASE"/>
    <property type="match status" value="1"/>
</dbReference>
<comment type="caution">
    <text evidence="1">The sequence shown here is derived from an EMBL/GenBank/DDBJ whole genome shotgun (WGS) entry which is preliminary data.</text>
</comment>
<dbReference type="AlphaFoldDB" id="A0AAD7MWD9"/>
<name>A0AAD7MWD9_9AGAR</name>
<dbReference type="GO" id="GO:0003690">
    <property type="term" value="F:double-stranded DNA binding"/>
    <property type="evidence" value="ECO:0007669"/>
    <property type="project" value="TreeGrafter"/>
</dbReference>
<reference evidence="1" key="1">
    <citation type="submission" date="2023-03" db="EMBL/GenBank/DDBJ databases">
        <title>Massive genome expansion in bonnet fungi (Mycena s.s.) driven by repeated elements and novel gene families across ecological guilds.</title>
        <authorList>
            <consortium name="Lawrence Berkeley National Laboratory"/>
            <person name="Harder C.B."/>
            <person name="Miyauchi S."/>
            <person name="Viragh M."/>
            <person name="Kuo A."/>
            <person name="Thoen E."/>
            <person name="Andreopoulos B."/>
            <person name="Lu D."/>
            <person name="Skrede I."/>
            <person name="Drula E."/>
            <person name="Henrissat B."/>
            <person name="Morin E."/>
            <person name="Kohler A."/>
            <person name="Barry K."/>
            <person name="LaButti K."/>
            <person name="Morin E."/>
            <person name="Salamov A."/>
            <person name="Lipzen A."/>
            <person name="Mereny Z."/>
            <person name="Hegedus B."/>
            <person name="Baldrian P."/>
            <person name="Stursova M."/>
            <person name="Weitz H."/>
            <person name="Taylor A."/>
            <person name="Grigoriev I.V."/>
            <person name="Nagy L.G."/>
            <person name="Martin F."/>
            <person name="Kauserud H."/>
        </authorList>
    </citation>
    <scope>NUCLEOTIDE SEQUENCE</scope>
    <source>
        <strain evidence="1">CBHHK188m</strain>
    </source>
</reference>
<dbReference type="GO" id="GO:0046404">
    <property type="term" value="F:ATP-dependent polydeoxyribonucleotide 5'-hydroxyl-kinase activity"/>
    <property type="evidence" value="ECO:0007669"/>
    <property type="project" value="TreeGrafter"/>
</dbReference>
<dbReference type="EMBL" id="JARJLG010000167">
    <property type="protein sequence ID" value="KAJ7733561.1"/>
    <property type="molecule type" value="Genomic_DNA"/>
</dbReference>
<sequence length="126" mass="13988">MLPVEITNTTKAKDFASIDLQWGSKVENSFYTREEYFLEGFHVSPLPSLPLFTPSSSPLLPNPPTQEVVLFGGYPCVGKTTFFRQYFEPAGYIRVNRDPPNKCAKAVQEALAVAKSVVADNTNRDA</sequence>
<accession>A0AAD7MWD9</accession>
<evidence type="ECO:0000313" key="2">
    <source>
        <dbReference type="Proteomes" id="UP001215280"/>
    </source>
</evidence>
<dbReference type="GO" id="GO:0046403">
    <property type="term" value="F:polynucleotide 3'-phosphatase activity"/>
    <property type="evidence" value="ECO:0007669"/>
    <property type="project" value="TreeGrafter"/>
</dbReference>
<keyword evidence="2" id="KW-1185">Reference proteome</keyword>
<dbReference type="SUPFAM" id="SSF52540">
    <property type="entry name" value="P-loop containing nucleoside triphosphate hydrolases"/>
    <property type="match status" value="1"/>
</dbReference>
<proteinExistence type="predicted"/>
<dbReference type="InterPro" id="IPR027417">
    <property type="entry name" value="P-loop_NTPase"/>
</dbReference>
<organism evidence="1 2">
    <name type="scientific">Mycena maculata</name>
    <dbReference type="NCBI Taxonomy" id="230809"/>
    <lineage>
        <taxon>Eukaryota</taxon>
        <taxon>Fungi</taxon>
        <taxon>Dikarya</taxon>
        <taxon>Basidiomycota</taxon>
        <taxon>Agaricomycotina</taxon>
        <taxon>Agaricomycetes</taxon>
        <taxon>Agaricomycetidae</taxon>
        <taxon>Agaricales</taxon>
        <taxon>Marasmiineae</taxon>
        <taxon>Mycenaceae</taxon>
        <taxon>Mycena</taxon>
    </lineage>
</organism>
<dbReference type="Proteomes" id="UP001215280">
    <property type="component" value="Unassembled WGS sequence"/>
</dbReference>
<dbReference type="GO" id="GO:0006281">
    <property type="term" value="P:DNA repair"/>
    <property type="evidence" value="ECO:0007669"/>
    <property type="project" value="TreeGrafter"/>
</dbReference>